<comment type="caution">
    <text evidence="3">The sequence shown here is derived from an EMBL/GenBank/DDBJ whole genome shotgun (WGS) entry which is preliminary data.</text>
</comment>
<organism evidence="3 4">
    <name type="scientific">Subsaximicrobium wynnwilliamsii</name>
    <dbReference type="NCBI Taxonomy" id="291179"/>
    <lineage>
        <taxon>Bacteria</taxon>
        <taxon>Pseudomonadati</taxon>
        <taxon>Bacteroidota</taxon>
        <taxon>Flavobacteriia</taxon>
        <taxon>Flavobacteriales</taxon>
        <taxon>Flavobacteriaceae</taxon>
        <taxon>Subsaximicrobium</taxon>
    </lineage>
</organism>
<dbReference type="Pfam" id="PF23572">
    <property type="entry name" value="GH3_C"/>
    <property type="match status" value="1"/>
</dbReference>
<keyword evidence="4" id="KW-1185">Reference proteome</keyword>
<evidence type="ECO:0000313" key="3">
    <source>
        <dbReference type="EMBL" id="TXD91069.1"/>
    </source>
</evidence>
<dbReference type="Pfam" id="PF03321">
    <property type="entry name" value="GH3"/>
    <property type="match status" value="1"/>
</dbReference>
<dbReference type="PANTHER" id="PTHR31901:SF9">
    <property type="entry name" value="GH3 DOMAIN-CONTAINING PROTEIN"/>
    <property type="match status" value="1"/>
</dbReference>
<dbReference type="InterPro" id="IPR004993">
    <property type="entry name" value="GH3"/>
</dbReference>
<evidence type="ECO:0000259" key="2">
    <source>
        <dbReference type="Pfam" id="PF23572"/>
    </source>
</evidence>
<dbReference type="EMBL" id="VORO01000001">
    <property type="protein sequence ID" value="TXD91069.1"/>
    <property type="molecule type" value="Genomic_DNA"/>
</dbReference>
<evidence type="ECO:0000259" key="1">
    <source>
        <dbReference type="Pfam" id="PF23571"/>
    </source>
</evidence>
<protein>
    <submittedName>
        <fullName evidence="3">GH3 auxin-responsive promoter family protein</fullName>
    </submittedName>
</protein>
<accession>A0A5C6ZML4</accession>
<dbReference type="PANTHER" id="PTHR31901">
    <property type="entry name" value="GH3 DOMAIN-CONTAINING PROTEIN"/>
    <property type="match status" value="1"/>
</dbReference>
<dbReference type="AlphaFoldDB" id="A0A5C6ZML4"/>
<dbReference type="OrthoDB" id="5678283at2"/>
<dbReference type="GO" id="GO:0005737">
    <property type="term" value="C:cytoplasm"/>
    <property type="evidence" value="ECO:0007669"/>
    <property type="project" value="TreeGrafter"/>
</dbReference>
<proteinExistence type="predicted"/>
<dbReference type="InterPro" id="IPR055378">
    <property type="entry name" value="GH3_C"/>
</dbReference>
<reference evidence="3 4" key="1">
    <citation type="submission" date="2019-08" db="EMBL/GenBank/DDBJ databases">
        <title>Genomes of Subsaximicrobium wynnwilliamsii strains.</title>
        <authorList>
            <person name="Bowman J.P."/>
        </authorList>
    </citation>
    <scope>NUCLEOTIDE SEQUENCE [LARGE SCALE GENOMIC DNA]</scope>
    <source>
        <strain evidence="3 4">2-80-2</strain>
    </source>
</reference>
<dbReference type="GO" id="GO:0016881">
    <property type="term" value="F:acid-amino acid ligase activity"/>
    <property type="evidence" value="ECO:0007669"/>
    <property type="project" value="TreeGrafter"/>
</dbReference>
<feature type="domain" description="GH3 middle" evidence="1">
    <location>
        <begin position="299"/>
        <end position="363"/>
    </location>
</feature>
<gene>
    <name evidence="3" type="ORF">ESY86_00270</name>
</gene>
<dbReference type="InterPro" id="IPR055377">
    <property type="entry name" value="GH3_M"/>
</dbReference>
<sequence>MAILGNIIKGIITIKDSFSFEINHIEKQQAILKTLLEKAKDTQFGNYYKFGEILAADDIAKAYAERLPYFDYNKLNGEWWHKMHQGETNVTWPGTPTYFALSSGTTGKTSKRIPVTDEMIEAIRQAGIKQIFALNNFDLPSDFFEKEIMALGSSTDLEQRDKHLEGEISGITASNIPFWFKGYYKPGEDIAKIADWDSRVQRIAEGAKNWDIGALSGIPSWMELMIQKVIAYHKLDNIHEIWPNLKVFTSGGVAFGPYKKSFQALMGKPVIVIDTYLASEGYIATQVRPETDAMQLNTDSGIYFEFVPFKPEYINKDGSLVADAPSITLKDVQLDKEYVLIISTVSGAWRYLIGDTITFTDVARAEIKITGRTKFFLNTVGSQLSVNKMDAAMRELEDEFETTFPEYTICAKRGEDGEFYHFWYLGSELENPDESKIANYLDEALKSSNKNYKVARGKALKGVKVKVIAPERFHNWSAKNKKKGGQVKMERVMDEEKFAEWEAFLEE</sequence>
<feature type="domain" description="GH3 C-terminal" evidence="2">
    <location>
        <begin position="390"/>
        <end position="496"/>
    </location>
</feature>
<name>A0A5C6ZML4_9FLAO</name>
<dbReference type="Proteomes" id="UP000321578">
    <property type="component" value="Unassembled WGS sequence"/>
</dbReference>
<dbReference type="Pfam" id="PF23571">
    <property type="entry name" value="GH3_M"/>
    <property type="match status" value="1"/>
</dbReference>
<dbReference type="RefSeq" id="WP_147084531.1">
    <property type="nucleotide sequence ID" value="NZ_VORM01000003.1"/>
</dbReference>
<evidence type="ECO:0000313" key="4">
    <source>
        <dbReference type="Proteomes" id="UP000321578"/>
    </source>
</evidence>